<dbReference type="GO" id="GO:0000049">
    <property type="term" value="F:tRNA binding"/>
    <property type="evidence" value="ECO:0007669"/>
    <property type="project" value="TreeGrafter"/>
</dbReference>
<keyword evidence="9" id="KW-0547">Nucleotide-binding</keyword>
<dbReference type="EMBL" id="MFFM01000009">
    <property type="protein sequence ID" value="OGF14106.1"/>
    <property type="molecule type" value="Genomic_DNA"/>
</dbReference>
<dbReference type="Proteomes" id="UP000177230">
    <property type="component" value="Unassembled WGS sequence"/>
</dbReference>
<feature type="active site" description="Nucleophile" evidence="14">
    <location>
        <position position="229"/>
    </location>
</feature>
<comment type="similarity">
    <text evidence="3">Belongs to the low molecular weight phosphotyrosine protein phosphatase family.</text>
</comment>
<evidence type="ECO:0000256" key="9">
    <source>
        <dbReference type="ARBA" id="ARBA00022741"/>
    </source>
</evidence>
<dbReference type="Pfam" id="PF01300">
    <property type="entry name" value="Sua5_yciO_yrdC"/>
    <property type="match status" value="1"/>
</dbReference>
<dbReference type="PROSITE" id="PS51163">
    <property type="entry name" value="YRDC"/>
    <property type="match status" value="1"/>
</dbReference>
<dbReference type="Gene3D" id="3.90.870.10">
    <property type="entry name" value="DHBP synthase"/>
    <property type="match status" value="1"/>
</dbReference>
<evidence type="ECO:0000256" key="4">
    <source>
        <dbReference type="ARBA" id="ARBA00012584"/>
    </source>
</evidence>
<dbReference type="PRINTS" id="PR00719">
    <property type="entry name" value="LMWPTPASE"/>
</dbReference>
<dbReference type="SUPFAM" id="SSF52788">
    <property type="entry name" value="Phosphotyrosine protein phosphatases I"/>
    <property type="match status" value="1"/>
</dbReference>
<proteinExistence type="inferred from homology"/>
<dbReference type="GO" id="GO:0006450">
    <property type="term" value="P:regulation of translational fidelity"/>
    <property type="evidence" value="ECO:0007669"/>
    <property type="project" value="TreeGrafter"/>
</dbReference>
<evidence type="ECO:0000256" key="11">
    <source>
        <dbReference type="ARBA" id="ARBA00022840"/>
    </source>
</evidence>
<evidence type="ECO:0000256" key="2">
    <source>
        <dbReference type="ARBA" id="ARBA00007663"/>
    </source>
</evidence>
<keyword evidence="7" id="KW-0819">tRNA processing</keyword>
<dbReference type="GO" id="GO:0008033">
    <property type="term" value="P:tRNA processing"/>
    <property type="evidence" value="ECO:0007669"/>
    <property type="project" value="UniProtKB-KW"/>
</dbReference>
<dbReference type="InterPro" id="IPR023485">
    <property type="entry name" value="Ptyr_pPase"/>
</dbReference>
<dbReference type="GO" id="GO:0004725">
    <property type="term" value="F:protein tyrosine phosphatase activity"/>
    <property type="evidence" value="ECO:0007669"/>
    <property type="project" value="InterPro"/>
</dbReference>
<comment type="caution">
    <text evidence="17">The sequence shown here is derived from an EMBL/GenBank/DDBJ whole genome shotgun (WGS) entry which is preliminary data.</text>
</comment>
<feature type="region of interest" description="Disordered" evidence="15">
    <location>
        <begin position="264"/>
        <end position="286"/>
    </location>
</feature>
<organism evidence="17 18">
    <name type="scientific">Candidatus Edwardsbacteria bacterium GWF2_54_11</name>
    <dbReference type="NCBI Taxonomy" id="1817851"/>
    <lineage>
        <taxon>Bacteria</taxon>
        <taxon>Candidatus Edwardsiibacteriota</taxon>
    </lineage>
</organism>
<keyword evidence="6" id="KW-0808">Transferase</keyword>
<protein>
    <recommendedName>
        <fullName evidence="12">L-threonylcarbamoyladenylate synthase</fullName>
        <ecNumber evidence="4">2.7.7.87</ecNumber>
    </recommendedName>
    <alternativeName>
        <fullName evidence="12">L-threonylcarbamoyladenylate synthase</fullName>
    </alternativeName>
</protein>
<comment type="catalytic activity">
    <reaction evidence="13">
        <text>L-threonine + hydrogencarbonate + ATP = L-threonylcarbamoyladenylate + diphosphate + H2O</text>
        <dbReference type="Rhea" id="RHEA:36407"/>
        <dbReference type="ChEBI" id="CHEBI:15377"/>
        <dbReference type="ChEBI" id="CHEBI:17544"/>
        <dbReference type="ChEBI" id="CHEBI:30616"/>
        <dbReference type="ChEBI" id="CHEBI:33019"/>
        <dbReference type="ChEBI" id="CHEBI:57926"/>
        <dbReference type="ChEBI" id="CHEBI:73682"/>
        <dbReference type="EC" id="2.7.7.87"/>
    </reaction>
</comment>
<sequence length="366" mass="39702">MFGRKKGLIIKVESGQPGSFAVERAASVLKEEGVIAFPTDTVYGLGCRADSAKAVRAIFKLKGRDFKNPLILFIGSAGEIQRYSKELPAYAEKLLRAFWPGPLTLVVRASDRVVNWKLDKGGTIGLRVPDNALLQEIINSAGLPLATTSANRSGAEESFSAQEVMGSLPGPADLMLDGGQITRSCPSTVLDITGDHPVILRKGAVPSERIQRELGLPVKLSRMQVLFVCTGNTCRSPMAEGYLRHILPGKWRERVAVSSCGTGAMPGMPAMGNSQQASSRNGFDISRHRSSSCTQGLVRQADLIIAMEEKHRRDVKKLVPENEVKLLSPDGVPDPIGGTPEDYLRTMDLIKAEMPDVLELIKEKLD</sequence>
<evidence type="ECO:0000256" key="13">
    <source>
        <dbReference type="ARBA" id="ARBA00048366"/>
    </source>
</evidence>
<evidence type="ECO:0000313" key="18">
    <source>
        <dbReference type="Proteomes" id="UP000177230"/>
    </source>
</evidence>
<evidence type="ECO:0000256" key="7">
    <source>
        <dbReference type="ARBA" id="ARBA00022694"/>
    </source>
</evidence>
<dbReference type="Pfam" id="PF01451">
    <property type="entry name" value="LMWPc"/>
    <property type="match status" value="1"/>
</dbReference>
<gene>
    <name evidence="17" type="ORF">A2024_06140</name>
</gene>
<accession>A0A1F5RI43</accession>
<dbReference type="GO" id="GO:0005737">
    <property type="term" value="C:cytoplasm"/>
    <property type="evidence" value="ECO:0007669"/>
    <property type="project" value="UniProtKB-SubCell"/>
</dbReference>
<dbReference type="InterPro" id="IPR017945">
    <property type="entry name" value="DHBP_synth_RibB-like_a/b_dom"/>
</dbReference>
<keyword evidence="5" id="KW-0963">Cytoplasm</keyword>
<feature type="domain" description="YrdC-like" evidence="16">
    <location>
        <begin position="19"/>
        <end position="205"/>
    </location>
</feature>
<evidence type="ECO:0000256" key="12">
    <source>
        <dbReference type="ARBA" id="ARBA00029774"/>
    </source>
</evidence>
<dbReference type="InterPro" id="IPR017867">
    <property type="entry name" value="Tyr_phospatase_low_mol_wt"/>
</dbReference>
<comment type="similarity">
    <text evidence="2">Belongs to the SUA5 family.</text>
</comment>
<keyword evidence="10" id="KW-0378">Hydrolase</keyword>
<evidence type="ECO:0000256" key="1">
    <source>
        <dbReference type="ARBA" id="ARBA00004496"/>
    </source>
</evidence>
<evidence type="ECO:0000256" key="6">
    <source>
        <dbReference type="ARBA" id="ARBA00022679"/>
    </source>
</evidence>
<feature type="active site" description="Proton donor" evidence="14">
    <location>
        <position position="334"/>
    </location>
</feature>
<dbReference type="AlphaFoldDB" id="A0A1F5RI43"/>
<evidence type="ECO:0000256" key="15">
    <source>
        <dbReference type="SAM" id="MobiDB-lite"/>
    </source>
</evidence>
<dbReference type="GO" id="GO:0005524">
    <property type="term" value="F:ATP binding"/>
    <property type="evidence" value="ECO:0007669"/>
    <property type="project" value="UniProtKB-KW"/>
</dbReference>
<reference evidence="17 18" key="1">
    <citation type="journal article" date="2016" name="Nat. Commun.">
        <title>Thousands of microbial genomes shed light on interconnected biogeochemical processes in an aquifer system.</title>
        <authorList>
            <person name="Anantharaman K."/>
            <person name="Brown C.T."/>
            <person name="Hug L.A."/>
            <person name="Sharon I."/>
            <person name="Castelle C.J."/>
            <person name="Probst A.J."/>
            <person name="Thomas B.C."/>
            <person name="Singh A."/>
            <person name="Wilkins M.J."/>
            <person name="Karaoz U."/>
            <person name="Brodie E.L."/>
            <person name="Williams K.H."/>
            <person name="Hubbard S.S."/>
            <person name="Banfield J.F."/>
        </authorList>
    </citation>
    <scope>NUCLEOTIDE SEQUENCE [LARGE SCALE GENOMIC DNA]</scope>
</reference>
<feature type="active site" evidence="14">
    <location>
        <position position="235"/>
    </location>
</feature>
<dbReference type="EC" id="2.7.7.87" evidence="4"/>
<keyword evidence="11" id="KW-0067">ATP-binding</keyword>
<dbReference type="PANTHER" id="PTHR17490">
    <property type="entry name" value="SUA5"/>
    <property type="match status" value="1"/>
</dbReference>
<dbReference type="InterPro" id="IPR050156">
    <property type="entry name" value="TC-AMP_synthase_SUA5"/>
</dbReference>
<evidence type="ECO:0000256" key="8">
    <source>
        <dbReference type="ARBA" id="ARBA00022695"/>
    </source>
</evidence>
<dbReference type="Gene3D" id="3.40.50.2300">
    <property type="match status" value="1"/>
</dbReference>
<evidence type="ECO:0000256" key="5">
    <source>
        <dbReference type="ARBA" id="ARBA00022490"/>
    </source>
</evidence>
<evidence type="ECO:0000256" key="10">
    <source>
        <dbReference type="ARBA" id="ARBA00022801"/>
    </source>
</evidence>
<dbReference type="GO" id="GO:0061710">
    <property type="term" value="F:L-threonylcarbamoyladenylate synthase"/>
    <property type="evidence" value="ECO:0007669"/>
    <property type="project" value="UniProtKB-EC"/>
</dbReference>
<evidence type="ECO:0000256" key="14">
    <source>
        <dbReference type="PIRSR" id="PIRSR617867-1"/>
    </source>
</evidence>
<comment type="subcellular location">
    <subcellularLocation>
        <location evidence="1">Cytoplasm</location>
    </subcellularLocation>
</comment>
<name>A0A1F5RI43_9BACT</name>
<dbReference type="SUPFAM" id="SSF55821">
    <property type="entry name" value="YrdC/RibB"/>
    <property type="match status" value="1"/>
</dbReference>
<dbReference type="InterPro" id="IPR006070">
    <property type="entry name" value="Sua5-like_dom"/>
</dbReference>
<dbReference type="PANTHER" id="PTHR17490:SF16">
    <property type="entry name" value="THREONYLCARBAMOYL-AMP SYNTHASE"/>
    <property type="match status" value="1"/>
</dbReference>
<evidence type="ECO:0000313" key="17">
    <source>
        <dbReference type="EMBL" id="OGF14106.1"/>
    </source>
</evidence>
<dbReference type="SMART" id="SM00226">
    <property type="entry name" value="LMWPc"/>
    <property type="match status" value="1"/>
</dbReference>
<dbReference type="InterPro" id="IPR036196">
    <property type="entry name" value="Ptyr_pPase_sf"/>
</dbReference>
<evidence type="ECO:0000259" key="16">
    <source>
        <dbReference type="PROSITE" id="PS51163"/>
    </source>
</evidence>
<dbReference type="NCBIfam" id="TIGR00057">
    <property type="entry name" value="L-threonylcarbamoyladenylate synthase"/>
    <property type="match status" value="1"/>
</dbReference>
<dbReference type="GO" id="GO:0003725">
    <property type="term" value="F:double-stranded RNA binding"/>
    <property type="evidence" value="ECO:0007669"/>
    <property type="project" value="InterPro"/>
</dbReference>
<evidence type="ECO:0000256" key="3">
    <source>
        <dbReference type="ARBA" id="ARBA00011063"/>
    </source>
</evidence>
<keyword evidence="8" id="KW-0548">Nucleotidyltransferase</keyword>